<dbReference type="InterPro" id="IPR011055">
    <property type="entry name" value="Dup_hybrid_motif"/>
</dbReference>
<dbReference type="eggNOG" id="COG4942">
    <property type="taxonomic scope" value="Bacteria"/>
</dbReference>
<dbReference type="EMBL" id="ABCS01000013">
    <property type="protein sequence ID" value="EDM80126.1"/>
    <property type="molecule type" value="Genomic_DNA"/>
</dbReference>
<dbReference type="Gene3D" id="2.70.70.10">
    <property type="entry name" value="Glucose Permease (Domain IIA)"/>
    <property type="match status" value="1"/>
</dbReference>
<feature type="domain" description="M23ase beta-sheet core" evidence="3">
    <location>
        <begin position="304"/>
        <end position="399"/>
    </location>
</feature>
<name>A6G1T6_9BACT</name>
<protein>
    <submittedName>
        <fullName evidence="4">Peptidase M23B</fullName>
    </submittedName>
</protein>
<dbReference type="InterPro" id="IPR016047">
    <property type="entry name" value="M23ase_b-sheet_dom"/>
</dbReference>
<dbReference type="OrthoDB" id="9815245at2"/>
<dbReference type="SUPFAM" id="SSF51261">
    <property type="entry name" value="Duplicated hybrid motif"/>
    <property type="match status" value="1"/>
</dbReference>
<dbReference type="RefSeq" id="WP_006970685.1">
    <property type="nucleotide sequence ID" value="NZ_ABCS01000013.1"/>
</dbReference>
<evidence type="ECO:0000313" key="5">
    <source>
        <dbReference type="Proteomes" id="UP000005801"/>
    </source>
</evidence>
<comment type="caution">
    <text evidence="4">The sequence shown here is derived from an EMBL/GenBank/DDBJ whole genome shotgun (WGS) entry which is preliminary data.</text>
</comment>
<dbReference type="PANTHER" id="PTHR21666:SF289">
    <property type="entry name" value="L-ALA--D-GLU ENDOPEPTIDASE"/>
    <property type="match status" value="1"/>
</dbReference>
<dbReference type="Proteomes" id="UP000005801">
    <property type="component" value="Unassembled WGS sequence"/>
</dbReference>
<evidence type="ECO:0000256" key="1">
    <source>
        <dbReference type="ARBA" id="ARBA00022729"/>
    </source>
</evidence>
<keyword evidence="1" id="KW-0732">Signal</keyword>
<dbReference type="STRING" id="391625.PPSIR1_35787"/>
<dbReference type="PANTHER" id="PTHR21666">
    <property type="entry name" value="PEPTIDASE-RELATED"/>
    <property type="match status" value="1"/>
</dbReference>
<dbReference type="InterPro" id="IPR050570">
    <property type="entry name" value="Cell_wall_metabolism_enzyme"/>
</dbReference>
<gene>
    <name evidence="4" type="ORF">PPSIR1_35787</name>
</gene>
<sequence length="417" mass="45580">MTDAKTHARPRRPRPSRFASLAVSLTLGLGGVGALSLATASAVQAGSGMSKKERRKQGQRRAALRDAAERELELTQTANALERGRVALERERESLTWAGALLDRRSRESLRKLDAYRAHRVERETLGTVRARKLYKLARGGGMLEMVFEDGAAGHMTPAERAARGRTLRALVDHDLEQLQIHTTAEREARAELLAASRELQVLGALDSLGRLQSASLDAGADNLHPSLAAAHHVRKRLQKRVRGKLPERERRLLSVLGKERRNLQHHRGLDLLEKDALVRPVQGKVAGRYGDYKDPVLAVPMHRNGVELEAAANDAVRAIAPGRVAFVGALPGFERVVVVDHGGGYLSLTARLLTVSVAEGQDLEAGASLGRVGPKAIDDGLGTTAYVELRHGQRPIDPTPYLAPSKGKKNKRRRRR</sequence>
<feature type="region of interest" description="Disordered" evidence="2">
    <location>
        <begin position="394"/>
        <end position="417"/>
    </location>
</feature>
<organism evidence="4 5">
    <name type="scientific">Plesiocystis pacifica SIR-1</name>
    <dbReference type="NCBI Taxonomy" id="391625"/>
    <lineage>
        <taxon>Bacteria</taxon>
        <taxon>Pseudomonadati</taxon>
        <taxon>Myxococcota</taxon>
        <taxon>Polyangia</taxon>
        <taxon>Nannocystales</taxon>
        <taxon>Nannocystaceae</taxon>
        <taxon>Plesiocystis</taxon>
    </lineage>
</organism>
<proteinExistence type="predicted"/>
<keyword evidence="5" id="KW-1185">Reference proteome</keyword>
<dbReference type="GO" id="GO:0004222">
    <property type="term" value="F:metalloendopeptidase activity"/>
    <property type="evidence" value="ECO:0007669"/>
    <property type="project" value="TreeGrafter"/>
</dbReference>
<accession>A6G1T6</accession>
<reference evidence="4 5" key="1">
    <citation type="submission" date="2007-06" db="EMBL/GenBank/DDBJ databases">
        <authorList>
            <person name="Shimkets L."/>
            <person name="Ferriera S."/>
            <person name="Johnson J."/>
            <person name="Kravitz S."/>
            <person name="Beeson K."/>
            <person name="Sutton G."/>
            <person name="Rogers Y.-H."/>
            <person name="Friedman R."/>
            <person name="Frazier M."/>
            <person name="Venter J.C."/>
        </authorList>
    </citation>
    <scope>NUCLEOTIDE SEQUENCE [LARGE SCALE GENOMIC DNA]</scope>
    <source>
        <strain evidence="4 5">SIR-1</strain>
    </source>
</reference>
<dbReference type="AlphaFoldDB" id="A6G1T6"/>
<dbReference type="Pfam" id="PF01551">
    <property type="entry name" value="Peptidase_M23"/>
    <property type="match status" value="1"/>
</dbReference>
<feature type="compositionally biased region" description="Basic residues" evidence="2">
    <location>
        <begin position="407"/>
        <end position="417"/>
    </location>
</feature>
<dbReference type="CDD" id="cd12797">
    <property type="entry name" value="M23_peptidase"/>
    <property type="match status" value="1"/>
</dbReference>
<evidence type="ECO:0000313" key="4">
    <source>
        <dbReference type="EMBL" id="EDM80126.1"/>
    </source>
</evidence>
<evidence type="ECO:0000259" key="3">
    <source>
        <dbReference type="Pfam" id="PF01551"/>
    </source>
</evidence>
<evidence type="ECO:0000256" key="2">
    <source>
        <dbReference type="SAM" id="MobiDB-lite"/>
    </source>
</evidence>